<dbReference type="Pfam" id="PF00930">
    <property type="entry name" value="DPPIV_N"/>
    <property type="match status" value="1"/>
</dbReference>
<dbReference type="GO" id="GO:0008236">
    <property type="term" value="F:serine-type peptidase activity"/>
    <property type="evidence" value="ECO:0007669"/>
    <property type="project" value="InterPro"/>
</dbReference>
<proteinExistence type="predicted"/>
<evidence type="ECO:0008006" key="5">
    <source>
        <dbReference type="Google" id="ProtNLM"/>
    </source>
</evidence>
<dbReference type="AlphaFoldDB" id="A0A2V3ZRT4"/>
<accession>A0A2V3ZRT4</accession>
<feature type="domain" description="Dipeptidylpeptidase IV N-terminal" evidence="2">
    <location>
        <begin position="130"/>
        <end position="458"/>
    </location>
</feature>
<name>A0A2V3ZRT4_9BACT</name>
<evidence type="ECO:0000259" key="1">
    <source>
        <dbReference type="Pfam" id="PF00326"/>
    </source>
</evidence>
<dbReference type="SUPFAM" id="SSF53474">
    <property type="entry name" value="alpha/beta-Hydrolases"/>
    <property type="match status" value="1"/>
</dbReference>
<protein>
    <recommendedName>
        <fullName evidence="5">S9 family peptidase</fullName>
    </recommendedName>
</protein>
<feature type="domain" description="Peptidase S9 prolyl oligopeptidase catalytic" evidence="1">
    <location>
        <begin position="551"/>
        <end position="740"/>
    </location>
</feature>
<dbReference type="InterPro" id="IPR001375">
    <property type="entry name" value="Peptidase_S9_cat"/>
</dbReference>
<dbReference type="OrthoDB" id="9812921at2"/>
<dbReference type="RefSeq" id="WP_110363769.1">
    <property type="nucleotide sequence ID" value="NZ_QFLI01000015.1"/>
</dbReference>
<sequence length="752" mass="87518">MTRTPYILIFVLIFSTCRLFAQGELKDYQEAEKWLWNNIESKIYKSNIYPNWIGKGDSLWYSTKTRKGTEYFLVDIKNKKQQELFDHQKMSEILSSYTGKELKSYGLKLKSIKLKNQKELDFRLDTFLLSVDLVSYNVSKRDQPKKYTNQELVSPNKKKVAFIKDYNLFLKDGNEEKQLTNDGNEELSYGTSISWYFVRNESKNQKMEYEIDAYWSPDSRYLICAKYNRKHTQKLFMYQSKPKDGFRAEVYSYERPIAGDKDLTRVSYVIFDTETGKTIDCDLPENATFLEYGFQWKSNTKAYTLRYYRGYQKRELIEVDVESGTSRPIVSEVADTYVDPNMHIYKVNKDADDVIWSSEKDGWHHIYRYDYASGEFKNQITKGEFVVREICKVDYKKKKIYFRANGNEKGDPYYTYLYSINFDGSGMKLLSPENAYHTCKISPNGKYVFDNYSRIDLPDQFVVRSAKNGKTIMDVAKTDIDDILKMGWKAPEMYKVKGRDNETDIYGVIYRPFNFDASKSYPVIDGTYSGPQTIRTPKTFRGGLVNMDVPMAQIGFVVVTVDGLGSAFRSKKFHDVSYKNLGDIGAPDHIKAIKDLAKKYPYMDTNNVGIYGHSAGGYDATHALLTHPDFYKVGVSSAGNHDHRSAKAWWPELYMGFPAEKHYDEQSNFFLADQLEGKLLMVHGNMDNNVNPAASIRMADELIKANKDFELILLPGKDHGTCYYDKYFIRKRWDFFVNYLMHKQAPKEFKIN</sequence>
<dbReference type="Pfam" id="PF00326">
    <property type="entry name" value="Peptidase_S9"/>
    <property type="match status" value="1"/>
</dbReference>
<gene>
    <name evidence="3" type="ORF">DF185_22050</name>
</gene>
<evidence type="ECO:0000313" key="4">
    <source>
        <dbReference type="Proteomes" id="UP000248079"/>
    </source>
</evidence>
<dbReference type="GO" id="GO:0006508">
    <property type="term" value="P:proteolysis"/>
    <property type="evidence" value="ECO:0007669"/>
    <property type="project" value="InterPro"/>
</dbReference>
<dbReference type="SUPFAM" id="SSF82171">
    <property type="entry name" value="DPP6 N-terminal domain-like"/>
    <property type="match status" value="1"/>
</dbReference>
<dbReference type="Gene3D" id="3.40.50.1820">
    <property type="entry name" value="alpha/beta hydrolase"/>
    <property type="match status" value="1"/>
</dbReference>
<dbReference type="EMBL" id="QFLI01000015">
    <property type="protein sequence ID" value="PXX95404.1"/>
    <property type="molecule type" value="Genomic_DNA"/>
</dbReference>
<dbReference type="InterPro" id="IPR002469">
    <property type="entry name" value="Peptidase_S9B_N"/>
</dbReference>
<evidence type="ECO:0000259" key="2">
    <source>
        <dbReference type="Pfam" id="PF00930"/>
    </source>
</evidence>
<organism evidence="3 4">
    <name type="scientific">Marinifilum breve</name>
    <dbReference type="NCBI Taxonomy" id="2184082"/>
    <lineage>
        <taxon>Bacteria</taxon>
        <taxon>Pseudomonadati</taxon>
        <taxon>Bacteroidota</taxon>
        <taxon>Bacteroidia</taxon>
        <taxon>Marinilabiliales</taxon>
        <taxon>Marinifilaceae</taxon>
    </lineage>
</organism>
<dbReference type="InterPro" id="IPR029058">
    <property type="entry name" value="AB_hydrolase_fold"/>
</dbReference>
<dbReference type="Proteomes" id="UP000248079">
    <property type="component" value="Unassembled WGS sequence"/>
</dbReference>
<dbReference type="PANTHER" id="PTHR11731:SF193">
    <property type="entry name" value="DIPEPTIDYL PEPTIDASE 9"/>
    <property type="match status" value="1"/>
</dbReference>
<reference evidence="3 4" key="1">
    <citation type="submission" date="2018-05" db="EMBL/GenBank/DDBJ databases">
        <title>Marinifilum breve JC075T sp. nov., a marine bacterium isolated from Yongle Blue Hole in the South China Sea.</title>
        <authorList>
            <person name="Fu T."/>
        </authorList>
    </citation>
    <scope>NUCLEOTIDE SEQUENCE [LARGE SCALE GENOMIC DNA]</scope>
    <source>
        <strain evidence="3 4">JC075</strain>
    </source>
</reference>
<dbReference type="GO" id="GO:0008239">
    <property type="term" value="F:dipeptidyl-peptidase activity"/>
    <property type="evidence" value="ECO:0007669"/>
    <property type="project" value="TreeGrafter"/>
</dbReference>
<dbReference type="InterPro" id="IPR050278">
    <property type="entry name" value="Serine_Prot_S9B/DPPIV"/>
</dbReference>
<dbReference type="PANTHER" id="PTHR11731">
    <property type="entry name" value="PROTEASE FAMILY S9B,C DIPEPTIDYL-PEPTIDASE IV-RELATED"/>
    <property type="match status" value="1"/>
</dbReference>
<comment type="caution">
    <text evidence="3">The sequence shown here is derived from an EMBL/GenBank/DDBJ whole genome shotgun (WGS) entry which is preliminary data.</text>
</comment>
<dbReference type="Gene3D" id="2.140.10.30">
    <property type="entry name" value="Dipeptidylpeptidase IV, N-terminal domain"/>
    <property type="match status" value="1"/>
</dbReference>
<keyword evidence="4" id="KW-1185">Reference proteome</keyword>
<evidence type="ECO:0000313" key="3">
    <source>
        <dbReference type="EMBL" id="PXX95404.1"/>
    </source>
</evidence>